<dbReference type="GO" id="GO:0016887">
    <property type="term" value="F:ATP hydrolysis activity"/>
    <property type="evidence" value="ECO:0007669"/>
    <property type="project" value="InterPro"/>
</dbReference>
<dbReference type="InterPro" id="IPR027417">
    <property type="entry name" value="P-loop_NTPase"/>
</dbReference>
<keyword evidence="2" id="KW-0813">Transport</keyword>
<evidence type="ECO:0000313" key="7">
    <source>
        <dbReference type="EMBL" id="STK72379.1"/>
    </source>
</evidence>
<dbReference type="AlphaFoldDB" id="A0A376ZSU0"/>
<dbReference type="PANTHER" id="PTHR42711:SF5">
    <property type="entry name" value="ABC TRANSPORTER ATP-BINDING PROTEIN NATA"/>
    <property type="match status" value="1"/>
</dbReference>
<evidence type="ECO:0000313" key="8">
    <source>
        <dbReference type="Proteomes" id="UP000255543"/>
    </source>
</evidence>
<comment type="similarity">
    <text evidence="1">Belongs to the ABC transporter superfamily.</text>
</comment>
<protein>
    <submittedName>
        <fullName evidence="7">ATP-binding component of a transport system</fullName>
    </submittedName>
</protein>
<dbReference type="Proteomes" id="UP000255543">
    <property type="component" value="Unassembled WGS sequence"/>
</dbReference>
<dbReference type="InterPro" id="IPR003439">
    <property type="entry name" value="ABC_transporter-like_ATP-bd"/>
</dbReference>
<dbReference type="Pfam" id="PF00005">
    <property type="entry name" value="ABC_tran"/>
    <property type="match status" value="1"/>
</dbReference>
<evidence type="ECO:0000256" key="1">
    <source>
        <dbReference type="ARBA" id="ARBA00005417"/>
    </source>
</evidence>
<evidence type="ECO:0000256" key="2">
    <source>
        <dbReference type="ARBA" id="ARBA00022448"/>
    </source>
</evidence>
<evidence type="ECO:0000256" key="3">
    <source>
        <dbReference type="ARBA" id="ARBA00022458"/>
    </source>
</evidence>
<keyword evidence="3" id="KW-0536">Nodulation</keyword>
<dbReference type="SUPFAM" id="SSF52540">
    <property type="entry name" value="P-loop containing nucleoside triphosphate hydrolases"/>
    <property type="match status" value="1"/>
</dbReference>
<dbReference type="GO" id="GO:0005524">
    <property type="term" value="F:ATP binding"/>
    <property type="evidence" value="ECO:0007669"/>
    <property type="project" value="UniProtKB-KW"/>
</dbReference>
<evidence type="ECO:0000259" key="6">
    <source>
        <dbReference type="Pfam" id="PF00005"/>
    </source>
</evidence>
<accession>A0A376ZSU0</accession>
<gene>
    <name evidence="7" type="primary">ybhF_3</name>
    <name evidence="7" type="ORF">NCTC8179_02241</name>
</gene>
<dbReference type="InterPro" id="IPR050763">
    <property type="entry name" value="ABC_transporter_ATP-binding"/>
</dbReference>
<feature type="domain" description="ABC transporter" evidence="6">
    <location>
        <begin position="25"/>
        <end position="145"/>
    </location>
</feature>
<evidence type="ECO:0000256" key="4">
    <source>
        <dbReference type="ARBA" id="ARBA00022741"/>
    </source>
</evidence>
<name>A0A376ZSU0_ECOLX</name>
<keyword evidence="5 7" id="KW-0067">ATP-binding</keyword>
<reference evidence="7 8" key="1">
    <citation type="submission" date="2018-06" db="EMBL/GenBank/DDBJ databases">
        <authorList>
            <consortium name="Pathogen Informatics"/>
            <person name="Doyle S."/>
        </authorList>
    </citation>
    <scope>NUCLEOTIDE SEQUENCE [LARGE SCALE GENOMIC DNA]</scope>
    <source>
        <strain evidence="7 8">NCTC8179</strain>
    </source>
</reference>
<dbReference type="EMBL" id="UGEB01000001">
    <property type="protein sequence ID" value="STK72379.1"/>
    <property type="molecule type" value="Genomic_DNA"/>
</dbReference>
<keyword evidence="4" id="KW-0547">Nucleotide-binding</keyword>
<proteinExistence type="inferred from homology"/>
<evidence type="ECO:0000256" key="5">
    <source>
        <dbReference type="ARBA" id="ARBA00022840"/>
    </source>
</evidence>
<sequence>MNDAVITLNGLEKRFPGMDKPAVAPLDCTIHAGYVTGLVGPDGAGKTTLMRMLAGLLKPDSGNATVIGFDPIKNDGALHAVLGYMPQKFGLYEDLTVMENLNLYADLRSVTGEARKQTFARLLEFTSLGPFTGRLAGKLSGGMKQNSVWPVPWWANRKCCCSMNPASALTLSHGANCGRWCMSWQAKGC</sequence>
<dbReference type="PANTHER" id="PTHR42711">
    <property type="entry name" value="ABC TRANSPORTER ATP-BINDING PROTEIN"/>
    <property type="match status" value="1"/>
</dbReference>
<organism evidence="7 8">
    <name type="scientific">Escherichia coli</name>
    <dbReference type="NCBI Taxonomy" id="562"/>
    <lineage>
        <taxon>Bacteria</taxon>
        <taxon>Pseudomonadati</taxon>
        <taxon>Pseudomonadota</taxon>
        <taxon>Gammaproteobacteria</taxon>
        <taxon>Enterobacterales</taxon>
        <taxon>Enterobacteriaceae</taxon>
        <taxon>Escherichia</taxon>
    </lineage>
</organism>
<dbReference type="Gene3D" id="3.40.50.300">
    <property type="entry name" value="P-loop containing nucleotide triphosphate hydrolases"/>
    <property type="match status" value="1"/>
</dbReference>